<dbReference type="Proteomes" id="UP000652761">
    <property type="component" value="Unassembled WGS sequence"/>
</dbReference>
<evidence type="ECO:0000256" key="1">
    <source>
        <dbReference type="SAM" id="SignalP"/>
    </source>
</evidence>
<name>A0A843VXJ5_COLES</name>
<dbReference type="GO" id="GO:0045926">
    <property type="term" value="P:negative regulation of growth"/>
    <property type="evidence" value="ECO:0007669"/>
    <property type="project" value="InterPro"/>
</dbReference>
<comment type="caution">
    <text evidence="2">The sequence shown here is derived from an EMBL/GenBank/DDBJ whole genome shotgun (WGS) entry which is preliminary data.</text>
</comment>
<keyword evidence="1" id="KW-0732">Signal</keyword>
<accession>A0A843VXJ5</accession>
<dbReference type="Pfam" id="PF09117">
    <property type="entry name" value="MiAMP1"/>
    <property type="match status" value="1"/>
</dbReference>
<feature type="chain" id="PRO_5032658707" evidence="1">
    <location>
        <begin position="31"/>
        <end position="111"/>
    </location>
</feature>
<protein>
    <submittedName>
        <fullName evidence="2">Uncharacterized protein</fullName>
    </submittedName>
</protein>
<evidence type="ECO:0000313" key="3">
    <source>
        <dbReference type="Proteomes" id="UP000652761"/>
    </source>
</evidence>
<dbReference type="InterPro" id="IPR015791">
    <property type="entry name" value="Antimic/Inh_G_crystallin-like"/>
</dbReference>
<dbReference type="AlphaFoldDB" id="A0A843VXJ5"/>
<sequence length="111" mass="12173">MATATTRSLLLITMAAAAVLLSLFTAPAGASQLNMYEGPGCTGRWTPCWDRQCCNVTYTGSYRFYYNDGWPAYLYRGNRACSGTPDVVLRSSVDCTNGFPYQSIKQTDTTP</sequence>
<evidence type="ECO:0000313" key="2">
    <source>
        <dbReference type="EMBL" id="MQM00576.1"/>
    </source>
</evidence>
<feature type="signal peptide" evidence="1">
    <location>
        <begin position="1"/>
        <end position="30"/>
    </location>
</feature>
<dbReference type="Gene3D" id="2.60.20.30">
    <property type="match status" value="1"/>
</dbReference>
<dbReference type="GO" id="GO:0006952">
    <property type="term" value="P:defense response"/>
    <property type="evidence" value="ECO:0007669"/>
    <property type="project" value="InterPro"/>
</dbReference>
<reference evidence="2" key="1">
    <citation type="submission" date="2017-07" db="EMBL/GenBank/DDBJ databases">
        <title>Taro Niue Genome Assembly and Annotation.</title>
        <authorList>
            <person name="Atibalentja N."/>
            <person name="Keating K."/>
            <person name="Fields C.J."/>
        </authorList>
    </citation>
    <scope>NUCLEOTIDE SEQUENCE</scope>
    <source>
        <strain evidence="2">Niue_2</strain>
        <tissue evidence="2">Leaf</tissue>
    </source>
</reference>
<proteinExistence type="predicted"/>
<dbReference type="EMBL" id="NMUH01002535">
    <property type="protein sequence ID" value="MQM00576.1"/>
    <property type="molecule type" value="Genomic_DNA"/>
</dbReference>
<gene>
    <name evidence="2" type="ORF">Taro_033317</name>
</gene>
<keyword evidence="3" id="KW-1185">Reference proteome</keyword>
<dbReference type="InterPro" id="IPR015201">
    <property type="entry name" value="Antimicrobial_MiAMP1"/>
</dbReference>
<dbReference type="OrthoDB" id="789201at2759"/>
<organism evidence="2 3">
    <name type="scientific">Colocasia esculenta</name>
    <name type="common">Wild taro</name>
    <name type="synonym">Arum esculentum</name>
    <dbReference type="NCBI Taxonomy" id="4460"/>
    <lineage>
        <taxon>Eukaryota</taxon>
        <taxon>Viridiplantae</taxon>
        <taxon>Streptophyta</taxon>
        <taxon>Embryophyta</taxon>
        <taxon>Tracheophyta</taxon>
        <taxon>Spermatophyta</taxon>
        <taxon>Magnoliopsida</taxon>
        <taxon>Liliopsida</taxon>
        <taxon>Araceae</taxon>
        <taxon>Aroideae</taxon>
        <taxon>Colocasieae</taxon>
        <taxon>Colocasia</taxon>
    </lineage>
</organism>